<gene>
    <name evidence="1" type="ORF">NLG97_g6884</name>
</gene>
<organism evidence="1 2">
    <name type="scientific">Lecanicillium saksenae</name>
    <dbReference type="NCBI Taxonomy" id="468837"/>
    <lineage>
        <taxon>Eukaryota</taxon>
        <taxon>Fungi</taxon>
        <taxon>Dikarya</taxon>
        <taxon>Ascomycota</taxon>
        <taxon>Pezizomycotina</taxon>
        <taxon>Sordariomycetes</taxon>
        <taxon>Hypocreomycetidae</taxon>
        <taxon>Hypocreales</taxon>
        <taxon>Cordycipitaceae</taxon>
        <taxon>Lecanicillium</taxon>
    </lineage>
</organism>
<reference evidence="1" key="1">
    <citation type="submission" date="2022-07" db="EMBL/GenBank/DDBJ databases">
        <title>Genome Sequence of Lecanicillium saksenae.</title>
        <authorList>
            <person name="Buettner E."/>
        </authorList>
    </citation>
    <scope>NUCLEOTIDE SEQUENCE</scope>
    <source>
        <strain evidence="1">VT-O1</strain>
    </source>
</reference>
<evidence type="ECO:0000313" key="1">
    <source>
        <dbReference type="EMBL" id="KAJ3485139.1"/>
    </source>
</evidence>
<proteinExistence type="predicted"/>
<evidence type="ECO:0000313" key="2">
    <source>
        <dbReference type="Proteomes" id="UP001148737"/>
    </source>
</evidence>
<keyword evidence="2" id="KW-1185">Reference proteome</keyword>
<comment type="caution">
    <text evidence="1">The sequence shown here is derived from an EMBL/GenBank/DDBJ whole genome shotgun (WGS) entry which is preliminary data.</text>
</comment>
<dbReference type="Proteomes" id="UP001148737">
    <property type="component" value="Unassembled WGS sequence"/>
</dbReference>
<accession>A0ACC1QNX8</accession>
<dbReference type="EMBL" id="JANAKD010000978">
    <property type="protein sequence ID" value="KAJ3485139.1"/>
    <property type="molecule type" value="Genomic_DNA"/>
</dbReference>
<protein>
    <submittedName>
        <fullName evidence="1">Uncharacterized protein</fullName>
    </submittedName>
</protein>
<sequence>MARSNLACGYAGLATAITFIFQQPSTLQGLCRDAAASDQEAFYAMRTFVFMDAVGTYDQDFWQLDAVQAAQTYPAVWHAAFAFTEKYRSNRYHKVDHKKGLYYQILAEEHHGHTVRSVRDVVGQSAISSAESSAVLLSSILLLGFNCLTDDAAMKRVHLRSAFEVFDQLESLESSMAQSVPGSVVRHSGVVRQVPRFRSQCSISSIPTISNSPVNWYVISDCDSFMSLTDAYDESLQLGVPCSQAIRAAAAAVETDHPVPEIIYICRLQFKKLKSKFLAFLQSRFSEDANEEGLLSLQIWSLAMELLLFLRRRRGIEAELEYDAWAPVFEKQAALAEKLHGVLKRLAAARQPMLPLQPFSFTSSAAAMLLSVARYRNGSVRGKVASILREWLSQDGMIHSGTAAAMMEARTQVEEEGFLLQGAARPEDCKCMAPEYIGALHRCHRHRLEHTSPGRAILYMYFWPSWRAPLDLVERAVPISWQPDGPYHAGQ</sequence>
<name>A0ACC1QNX8_9HYPO</name>